<sequence>MLQPGILMPSGPIFDLTFSNQYVNCNQEMEFCDIDYHDFSSSFASHSESSVISSNSCDQTMFQDEFLIHHIMSSSMEGVETIFSSEDLMEVCEWINETDHDSPSGDQESSPCISFESDENSDVGLSLSLPETEMELDDELRLHHLLKAYAEAMENGEKDLADVLAKSTNEKTSAMGSTMERVAFSLFRYKEKQTEQMQLESINNLVEAFRVLYQGLPVGRFAHLTANSAIIGAMPSDADLVHVIDFDIGEGIQWAPLMESLSWKNKSLMLTSVKLDGERTSTFCNIEETKKRLQGHAKQYNCRLQVEEKSMEDLVNELTRRMKKRGEEKNWLVFNCMVGLPHMARRRPRSQVLEFLKVAKELLSKFAGILTLGDGEEGYGLNTCSSYQSFFDKLLRHYQALFESLEKNLPSYLAAARTTIESLFLAPFLSPFDWFQDWEEKMKSQNVQDRIGLEGLELSKESLAEAREMVNEREGPFKVKVEGYREHEMVLEWKDTPLVRVSTWM</sequence>
<evidence type="ECO:0000313" key="5">
    <source>
        <dbReference type="EMBL" id="KZV15173.1"/>
    </source>
</evidence>
<feature type="region of interest" description="SAW" evidence="3">
    <location>
        <begin position="425"/>
        <end position="505"/>
    </location>
</feature>
<feature type="short sequence motif" description="VHIID" evidence="3">
    <location>
        <begin position="241"/>
        <end position="245"/>
    </location>
</feature>
<evidence type="ECO:0000256" key="2">
    <source>
        <dbReference type="ARBA" id="ARBA00023163"/>
    </source>
</evidence>
<keyword evidence="6" id="KW-1185">Reference proteome</keyword>
<dbReference type="Pfam" id="PF03514">
    <property type="entry name" value="GRAS"/>
    <property type="match status" value="1"/>
</dbReference>
<reference evidence="5 6" key="1">
    <citation type="journal article" date="2015" name="Proc. Natl. Acad. Sci. U.S.A.">
        <title>The resurrection genome of Boea hygrometrica: A blueprint for survival of dehydration.</title>
        <authorList>
            <person name="Xiao L."/>
            <person name="Yang G."/>
            <person name="Zhang L."/>
            <person name="Yang X."/>
            <person name="Zhao S."/>
            <person name="Ji Z."/>
            <person name="Zhou Q."/>
            <person name="Hu M."/>
            <person name="Wang Y."/>
            <person name="Chen M."/>
            <person name="Xu Y."/>
            <person name="Jin H."/>
            <person name="Xiao X."/>
            <person name="Hu G."/>
            <person name="Bao F."/>
            <person name="Hu Y."/>
            <person name="Wan P."/>
            <person name="Li L."/>
            <person name="Deng X."/>
            <person name="Kuang T."/>
            <person name="Xiang C."/>
            <person name="Zhu J.K."/>
            <person name="Oliver M.J."/>
            <person name="He Y."/>
        </authorList>
    </citation>
    <scope>NUCLEOTIDE SEQUENCE [LARGE SCALE GENOMIC DNA]</scope>
    <source>
        <strain evidence="6">cv. XS01</strain>
    </source>
</reference>
<dbReference type="PROSITE" id="PS50985">
    <property type="entry name" value="GRAS"/>
    <property type="match status" value="1"/>
</dbReference>
<gene>
    <name evidence="5" type="ORF">F511_30219</name>
</gene>
<feature type="region of interest" description="Leucine repeat II (LRII)" evidence="3">
    <location>
        <begin position="288"/>
        <end position="320"/>
    </location>
</feature>
<evidence type="ECO:0000256" key="1">
    <source>
        <dbReference type="ARBA" id="ARBA00023015"/>
    </source>
</evidence>
<proteinExistence type="inferred from homology"/>
<name>A0A2Z7A221_9LAMI</name>
<evidence type="ECO:0000313" key="6">
    <source>
        <dbReference type="Proteomes" id="UP000250235"/>
    </source>
</evidence>
<accession>A0A2Z7A221</accession>
<feature type="region of interest" description="Disordered" evidence="4">
    <location>
        <begin position="97"/>
        <end position="119"/>
    </location>
</feature>
<dbReference type="EMBL" id="KV020118">
    <property type="protein sequence ID" value="KZV15173.1"/>
    <property type="molecule type" value="Genomic_DNA"/>
</dbReference>
<evidence type="ECO:0000256" key="4">
    <source>
        <dbReference type="SAM" id="MobiDB-lite"/>
    </source>
</evidence>
<dbReference type="Proteomes" id="UP000250235">
    <property type="component" value="Unassembled WGS sequence"/>
</dbReference>
<keyword evidence="1" id="KW-0805">Transcription regulation</keyword>
<evidence type="ECO:0000256" key="3">
    <source>
        <dbReference type="PROSITE-ProRule" id="PRU01191"/>
    </source>
</evidence>
<protein>
    <submittedName>
        <fullName evidence="5">Nodulation-signaling pathway 2 protein-like</fullName>
    </submittedName>
</protein>
<dbReference type="PANTHER" id="PTHR31636">
    <property type="entry name" value="OSJNBA0084A10.13 PROTEIN-RELATED"/>
    <property type="match status" value="1"/>
</dbReference>
<dbReference type="OrthoDB" id="1935022at2759"/>
<organism evidence="5 6">
    <name type="scientific">Dorcoceras hygrometricum</name>
    <dbReference type="NCBI Taxonomy" id="472368"/>
    <lineage>
        <taxon>Eukaryota</taxon>
        <taxon>Viridiplantae</taxon>
        <taxon>Streptophyta</taxon>
        <taxon>Embryophyta</taxon>
        <taxon>Tracheophyta</taxon>
        <taxon>Spermatophyta</taxon>
        <taxon>Magnoliopsida</taxon>
        <taxon>eudicotyledons</taxon>
        <taxon>Gunneridae</taxon>
        <taxon>Pentapetalae</taxon>
        <taxon>asterids</taxon>
        <taxon>lamiids</taxon>
        <taxon>Lamiales</taxon>
        <taxon>Gesneriaceae</taxon>
        <taxon>Didymocarpoideae</taxon>
        <taxon>Trichosporeae</taxon>
        <taxon>Loxocarpinae</taxon>
        <taxon>Dorcoceras</taxon>
    </lineage>
</organism>
<keyword evidence="2" id="KW-0804">Transcription</keyword>
<comment type="similarity">
    <text evidence="3">Belongs to the GRAS family.</text>
</comment>
<dbReference type="AlphaFoldDB" id="A0A2Z7A221"/>
<comment type="caution">
    <text evidence="3">Lacks conserved residue(s) required for the propagation of feature annotation.</text>
</comment>
<dbReference type="InterPro" id="IPR005202">
    <property type="entry name" value="TF_GRAS"/>
</dbReference>